<sequence length="135" mass="13499">MTDPLTLTRFRELADAYGGAVARWPERYRAAGVSLAATPAGAAIIAGADELDARLDLWRVPAPAGDLAARIVAGAPVVTPRAASRLRWWWSGVGIAATLAGAAAGTAAVAIVVPTESVGGGNGSTSFGDITGSDG</sequence>
<evidence type="ECO:0000256" key="1">
    <source>
        <dbReference type="SAM" id="Phobius"/>
    </source>
</evidence>
<evidence type="ECO:0000313" key="3">
    <source>
        <dbReference type="Proteomes" id="UP001597400"/>
    </source>
</evidence>
<gene>
    <name evidence="2" type="ORF">ACFSGX_14435</name>
</gene>
<protein>
    <submittedName>
        <fullName evidence="2">Uncharacterized protein</fullName>
    </submittedName>
</protein>
<evidence type="ECO:0000313" key="2">
    <source>
        <dbReference type="EMBL" id="MFD1951967.1"/>
    </source>
</evidence>
<dbReference type="RefSeq" id="WP_380930978.1">
    <property type="nucleotide sequence ID" value="NZ_JBHUGS010000004.1"/>
</dbReference>
<dbReference type="EMBL" id="JBHUGS010000004">
    <property type="protein sequence ID" value="MFD1951967.1"/>
    <property type="molecule type" value="Genomic_DNA"/>
</dbReference>
<name>A0ABW4U286_9SPHN</name>
<keyword evidence="1" id="KW-0812">Transmembrane</keyword>
<keyword evidence="1" id="KW-0472">Membrane</keyword>
<dbReference type="Proteomes" id="UP001597400">
    <property type="component" value="Unassembled WGS sequence"/>
</dbReference>
<proteinExistence type="predicted"/>
<accession>A0ABW4U286</accession>
<keyword evidence="3" id="KW-1185">Reference proteome</keyword>
<organism evidence="2 3">
    <name type="scientific">Sphingomonas arantia</name>
    <dbReference type="NCBI Taxonomy" id="1460676"/>
    <lineage>
        <taxon>Bacteria</taxon>
        <taxon>Pseudomonadati</taxon>
        <taxon>Pseudomonadota</taxon>
        <taxon>Alphaproteobacteria</taxon>
        <taxon>Sphingomonadales</taxon>
        <taxon>Sphingomonadaceae</taxon>
        <taxon>Sphingomonas</taxon>
    </lineage>
</organism>
<comment type="caution">
    <text evidence="2">The sequence shown here is derived from an EMBL/GenBank/DDBJ whole genome shotgun (WGS) entry which is preliminary data.</text>
</comment>
<feature type="transmembrane region" description="Helical" evidence="1">
    <location>
        <begin position="88"/>
        <end position="113"/>
    </location>
</feature>
<keyword evidence="1" id="KW-1133">Transmembrane helix</keyword>
<reference evidence="3" key="1">
    <citation type="journal article" date="2019" name="Int. J. Syst. Evol. Microbiol.">
        <title>The Global Catalogue of Microorganisms (GCM) 10K type strain sequencing project: providing services to taxonomists for standard genome sequencing and annotation.</title>
        <authorList>
            <consortium name="The Broad Institute Genomics Platform"/>
            <consortium name="The Broad Institute Genome Sequencing Center for Infectious Disease"/>
            <person name="Wu L."/>
            <person name="Ma J."/>
        </authorList>
    </citation>
    <scope>NUCLEOTIDE SEQUENCE [LARGE SCALE GENOMIC DNA]</scope>
    <source>
        <strain evidence="3">CGMCC 1.12702</strain>
    </source>
</reference>